<keyword evidence="1" id="KW-1133">Transmembrane helix</keyword>
<evidence type="ECO:0000256" key="1">
    <source>
        <dbReference type="SAM" id="Phobius"/>
    </source>
</evidence>
<keyword evidence="3" id="KW-1185">Reference proteome</keyword>
<organism evidence="2 3">
    <name type="scientific">Litchfieldella anticariensis (strain DSM 16096 / CECT 5854 / CIP 108499 / LMG 22089 / FP35)</name>
    <name type="common">Halomonas anticariensis</name>
    <dbReference type="NCBI Taxonomy" id="1121939"/>
    <lineage>
        <taxon>Bacteria</taxon>
        <taxon>Pseudomonadati</taxon>
        <taxon>Pseudomonadota</taxon>
        <taxon>Gammaproteobacteria</taxon>
        <taxon>Oceanospirillales</taxon>
        <taxon>Halomonadaceae</taxon>
        <taxon>Litchfieldella</taxon>
    </lineage>
</organism>
<dbReference type="Proteomes" id="UP000014463">
    <property type="component" value="Unassembled WGS sequence"/>
</dbReference>
<proteinExistence type="predicted"/>
<protein>
    <recommendedName>
        <fullName evidence="4">DUF1640 domain-containing protein</fullName>
    </recommendedName>
</protein>
<sequence length="86" mass="9630">MLDTYEYAQRLQKDGAFTEQQARLLAQERLALEEHIMTRSDLANLVTKQDLSQALSQLELKLTLRMGAMQIAAIGILVAAMKLLIA</sequence>
<keyword evidence="1" id="KW-0812">Transmembrane</keyword>
<feature type="transmembrane region" description="Helical" evidence="1">
    <location>
        <begin position="67"/>
        <end position="85"/>
    </location>
</feature>
<evidence type="ECO:0000313" key="2">
    <source>
        <dbReference type="EMBL" id="EPC00406.1"/>
    </source>
</evidence>
<gene>
    <name evidence="2" type="ORF">L861_14120</name>
</gene>
<dbReference type="PATRIC" id="fig|1121939.11.peg.4169"/>
<comment type="caution">
    <text evidence="2">The sequence shown here is derived from an EMBL/GenBank/DDBJ whole genome shotgun (WGS) entry which is preliminary data.</text>
</comment>
<name>S2L6U7_LITA3</name>
<reference evidence="2 3" key="1">
    <citation type="journal article" date="2013" name="Genome Announc.">
        <title>Draft genome sequence of the moderately halophilic gammaproteobacterium Halomonas anticariensis FP35.</title>
        <authorList>
            <person name="Tahrioui A."/>
            <person name="Quesada E."/>
            <person name="Llamas I."/>
        </authorList>
    </citation>
    <scope>NUCLEOTIDE SEQUENCE [LARGE SCALE GENOMIC DNA]</scope>
    <source>
        <strain evidence="3">DSM 16096 / CECT 5854 / LMG 22089 / FP35</strain>
    </source>
</reference>
<dbReference type="AlphaFoldDB" id="S2L6U7"/>
<dbReference type="RefSeq" id="WP_016418673.1">
    <property type="nucleotide sequence ID" value="NZ_AUAB01000011.1"/>
</dbReference>
<evidence type="ECO:0000313" key="3">
    <source>
        <dbReference type="Proteomes" id="UP000014463"/>
    </source>
</evidence>
<accession>S2L6U7</accession>
<dbReference type="OrthoDB" id="7019386at2"/>
<evidence type="ECO:0008006" key="4">
    <source>
        <dbReference type="Google" id="ProtNLM"/>
    </source>
</evidence>
<dbReference type="EMBL" id="ASTJ01000041">
    <property type="protein sequence ID" value="EPC00406.1"/>
    <property type="molecule type" value="Genomic_DNA"/>
</dbReference>
<keyword evidence="1" id="KW-0472">Membrane</keyword>